<reference evidence="4 5" key="1">
    <citation type="submission" date="2016-10" db="EMBL/GenBank/DDBJ databases">
        <authorList>
            <person name="de Groot N.N."/>
        </authorList>
    </citation>
    <scope>NUCLEOTIDE SEQUENCE [LARGE SCALE GENOMIC DNA]</scope>
    <source>
        <strain evidence="4 5">DSM 24956</strain>
    </source>
</reference>
<feature type="chain" id="PRO_5011501808" evidence="2">
    <location>
        <begin position="25"/>
        <end position="208"/>
    </location>
</feature>
<gene>
    <name evidence="4" type="ORF">SAMN05444411_10798</name>
</gene>
<feature type="signal peptide" evidence="2">
    <location>
        <begin position="1"/>
        <end position="24"/>
    </location>
</feature>
<dbReference type="OrthoDB" id="9782229at2"/>
<evidence type="ECO:0000313" key="5">
    <source>
        <dbReference type="Proteomes" id="UP000199595"/>
    </source>
</evidence>
<keyword evidence="1 2" id="KW-0732">Signal</keyword>
<dbReference type="Proteomes" id="UP000199595">
    <property type="component" value="Unassembled WGS sequence"/>
</dbReference>
<dbReference type="InterPro" id="IPR011250">
    <property type="entry name" value="OMP/PagP_B-barrel"/>
</dbReference>
<dbReference type="EMBL" id="FNNJ01000007">
    <property type="protein sequence ID" value="SDX63483.1"/>
    <property type="molecule type" value="Genomic_DNA"/>
</dbReference>
<evidence type="ECO:0000256" key="1">
    <source>
        <dbReference type="ARBA" id="ARBA00022729"/>
    </source>
</evidence>
<organism evidence="4 5">
    <name type="scientific">Lutibacter oricola</name>
    <dbReference type="NCBI Taxonomy" id="762486"/>
    <lineage>
        <taxon>Bacteria</taxon>
        <taxon>Pseudomonadati</taxon>
        <taxon>Bacteroidota</taxon>
        <taxon>Flavobacteriia</taxon>
        <taxon>Flavobacteriales</taxon>
        <taxon>Flavobacteriaceae</taxon>
        <taxon>Lutibacter</taxon>
    </lineage>
</organism>
<evidence type="ECO:0000256" key="2">
    <source>
        <dbReference type="SAM" id="SignalP"/>
    </source>
</evidence>
<dbReference type="AlphaFoldDB" id="A0A1H3DAL7"/>
<evidence type="ECO:0000259" key="3">
    <source>
        <dbReference type="Pfam" id="PF13505"/>
    </source>
</evidence>
<feature type="domain" description="Outer membrane protein beta-barrel" evidence="3">
    <location>
        <begin position="23"/>
        <end position="191"/>
    </location>
</feature>
<dbReference type="RefSeq" id="WP_090124179.1">
    <property type="nucleotide sequence ID" value="NZ_FNNJ01000007.1"/>
</dbReference>
<dbReference type="Gene3D" id="2.40.160.20">
    <property type="match status" value="1"/>
</dbReference>
<proteinExistence type="predicted"/>
<accession>A0A1H3DAL7</accession>
<evidence type="ECO:0000313" key="4">
    <source>
        <dbReference type="EMBL" id="SDX63483.1"/>
    </source>
</evidence>
<dbReference type="InterPro" id="IPR027385">
    <property type="entry name" value="Beta-barrel_OMP"/>
</dbReference>
<name>A0A1H3DAL7_9FLAO</name>
<dbReference type="STRING" id="762486.SAMN05444411_10798"/>
<dbReference type="Pfam" id="PF13505">
    <property type="entry name" value="OMP_b-brl"/>
    <property type="match status" value="1"/>
</dbReference>
<protein>
    <submittedName>
        <fullName evidence="4">Outer membrane protein beta-barrel domain-containing protein</fullName>
    </submittedName>
</protein>
<sequence length="208" mass="23655">MNYKLKQLLLVFCCLHLCCNILYAQNEDNKWVIGGGFNIVDIRTPSTLKGVLEDYLNGSIEDLNMNGAFFRVFAGRHLKKGFSIQLAASSNKIKKGYAYSSSLPEIDNDFFTIDTKLKYDLNYIFGETKWFDPFILGGMGYSSIGKNSAVSLSAGYGFNIWISDTVGLNFQSDYNHHLKLNANDFFQHSAGVIFKINSRKRFNWNKNF</sequence>
<keyword evidence="5" id="KW-1185">Reference proteome</keyword>
<dbReference type="SUPFAM" id="SSF56925">
    <property type="entry name" value="OMPA-like"/>
    <property type="match status" value="1"/>
</dbReference>